<name>A0A3A4K2S8_9NOCA</name>
<dbReference type="EMBL" id="QZFU01000029">
    <property type="protein sequence ID" value="RJO72224.1"/>
    <property type="molecule type" value="Genomic_DNA"/>
</dbReference>
<dbReference type="OrthoDB" id="3850404at2"/>
<dbReference type="Proteomes" id="UP000266677">
    <property type="component" value="Unassembled WGS sequence"/>
</dbReference>
<reference evidence="1 2" key="1">
    <citation type="submission" date="2018-09" db="EMBL/GenBank/DDBJ databases">
        <title>YIM PH21274 draft genome.</title>
        <authorList>
            <person name="Miao C."/>
        </authorList>
    </citation>
    <scope>NUCLEOTIDE SEQUENCE [LARGE SCALE GENOMIC DNA]</scope>
    <source>
        <strain evidence="1 2">YIM PH 21724</strain>
    </source>
</reference>
<protein>
    <submittedName>
        <fullName evidence="1">Uncharacterized protein</fullName>
    </submittedName>
</protein>
<evidence type="ECO:0000313" key="2">
    <source>
        <dbReference type="Proteomes" id="UP000266677"/>
    </source>
</evidence>
<evidence type="ECO:0000313" key="1">
    <source>
        <dbReference type="EMBL" id="RJO72224.1"/>
    </source>
</evidence>
<dbReference type="AlphaFoldDB" id="A0A3A4K2S8"/>
<sequence>MSSTILDVSIPQGYMQMPLTDIGARFATVAQLTEELAPPDMKRLAHEVLPAYALMLEALAEMDARYCGIGRHTSSTGELVISCLTVCVVDSDEKRNPRLVLKELVTSRVEAGDAFGATEVLEVDGRPMLFAERVVGLPAPEIPGRAQLADTTPTYQLEAVVPAGDGSTLAAIEMSTASVERGPEFRKMIVDIARSVAFTAAVDLDQPSSLNL</sequence>
<organism evidence="1 2">
    <name type="scientific">Nocardia panacis</name>
    <dbReference type="NCBI Taxonomy" id="2340916"/>
    <lineage>
        <taxon>Bacteria</taxon>
        <taxon>Bacillati</taxon>
        <taxon>Actinomycetota</taxon>
        <taxon>Actinomycetes</taxon>
        <taxon>Mycobacteriales</taxon>
        <taxon>Nocardiaceae</taxon>
        <taxon>Nocardia</taxon>
    </lineage>
</organism>
<comment type="caution">
    <text evidence="1">The sequence shown here is derived from an EMBL/GenBank/DDBJ whole genome shotgun (WGS) entry which is preliminary data.</text>
</comment>
<gene>
    <name evidence="1" type="ORF">D5S18_23995</name>
</gene>
<accession>A0A3A4K2S8</accession>
<keyword evidence="2" id="KW-1185">Reference proteome</keyword>
<dbReference type="RefSeq" id="WP_120043326.1">
    <property type="nucleotide sequence ID" value="NZ_QZFU01000029.1"/>
</dbReference>
<proteinExistence type="predicted"/>